<name>A0ABV7HDC5_9GAMM</name>
<reference evidence="6" key="1">
    <citation type="journal article" date="2019" name="Int. J. Syst. Evol. Microbiol.">
        <title>The Global Catalogue of Microorganisms (GCM) 10K type strain sequencing project: providing services to taxonomists for standard genome sequencing and annotation.</title>
        <authorList>
            <consortium name="The Broad Institute Genomics Platform"/>
            <consortium name="The Broad Institute Genome Sequencing Center for Infectious Disease"/>
            <person name="Wu L."/>
            <person name="Ma J."/>
        </authorList>
    </citation>
    <scope>NUCLEOTIDE SEQUENCE [LARGE SCALE GENOMIC DNA]</scope>
    <source>
        <strain evidence="6">KCTC 52438</strain>
    </source>
</reference>
<feature type="domain" description="Pirin N-terminal" evidence="3">
    <location>
        <begin position="23"/>
        <end position="118"/>
    </location>
</feature>
<dbReference type="Proteomes" id="UP001595476">
    <property type="component" value="Unassembled WGS sequence"/>
</dbReference>
<dbReference type="InterPro" id="IPR014710">
    <property type="entry name" value="RmlC-like_jellyroll"/>
</dbReference>
<dbReference type="PANTHER" id="PTHR13903:SF8">
    <property type="entry name" value="PIRIN"/>
    <property type="match status" value="1"/>
</dbReference>
<dbReference type="InterPro" id="IPR012093">
    <property type="entry name" value="Pirin"/>
</dbReference>
<dbReference type="SUPFAM" id="SSF51182">
    <property type="entry name" value="RmlC-like cupins"/>
    <property type="match status" value="1"/>
</dbReference>
<proteinExistence type="inferred from homology"/>
<evidence type="ECO:0000259" key="4">
    <source>
        <dbReference type="Pfam" id="PF05726"/>
    </source>
</evidence>
<dbReference type="InterPro" id="IPR003829">
    <property type="entry name" value="Pirin_N_dom"/>
</dbReference>
<evidence type="ECO:0000313" key="6">
    <source>
        <dbReference type="Proteomes" id="UP001595476"/>
    </source>
</evidence>
<evidence type="ECO:0000256" key="1">
    <source>
        <dbReference type="ARBA" id="ARBA00008416"/>
    </source>
</evidence>
<dbReference type="InterPro" id="IPR011051">
    <property type="entry name" value="RmlC_Cupin_sf"/>
</dbReference>
<evidence type="ECO:0000259" key="3">
    <source>
        <dbReference type="Pfam" id="PF02678"/>
    </source>
</evidence>
<gene>
    <name evidence="5" type="ORF">ACFOEK_06655</name>
</gene>
<comment type="similarity">
    <text evidence="1 2">Belongs to the pirin family.</text>
</comment>
<accession>A0ABV7HDC5</accession>
<keyword evidence="6" id="KW-1185">Reference proteome</keyword>
<dbReference type="Gene3D" id="2.60.120.10">
    <property type="entry name" value="Jelly Rolls"/>
    <property type="match status" value="2"/>
</dbReference>
<sequence length="276" mass="30657">MSKVQVFKARPASDGAGVKINRVSHMSNPKLMDPFLMLDEIHSDQAEDYIEGFPPHPHRGFETVTVMLKGQMRHRDHLGNNGVIGSGGGQWMMTGRGVIHSEMPEQEAGLLHGFQLWLNLAAKDKMKPARYQDLQRQDWLEETVDGLVVRGIGGTLIVNDQSLKAPVDSGKTRASVFTVAGKEGDHLTVSHPQNTKFFAYVYQGAVVLDGMHFERGNLIIVEDTSQLELSLLETSGLLLLSGEPLNEPVAQYGPFVMNTMEEVEQALQDYREDNFV</sequence>
<dbReference type="RefSeq" id="WP_386717981.1">
    <property type="nucleotide sequence ID" value="NZ_JBHRSZ010000002.1"/>
</dbReference>
<dbReference type="CDD" id="cd02909">
    <property type="entry name" value="cupin_pirin_N"/>
    <property type="match status" value="1"/>
</dbReference>
<feature type="domain" description="Pirin C-terminal" evidence="4">
    <location>
        <begin position="182"/>
        <end position="275"/>
    </location>
</feature>
<comment type="caution">
    <text evidence="5">The sequence shown here is derived from an EMBL/GenBank/DDBJ whole genome shotgun (WGS) entry which is preliminary data.</text>
</comment>
<evidence type="ECO:0000256" key="2">
    <source>
        <dbReference type="RuleBase" id="RU003457"/>
    </source>
</evidence>
<dbReference type="Pfam" id="PF02678">
    <property type="entry name" value="Pirin"/>
    <property type="match status" value="1"/>
</dbReference>
<dbReference type="Pfam" id="PF05726">
    <property type="entry name" value="Pirin_C"/>
    <property type="match status" value="1"/>
</dbReference>
<evidence type="ECO:0000313" key="5">
    <source>
        <dbReference type="EMBL" id="MFC3150699.1"/>
    </source>
</evidence>
<organism evidence="5 6">
    <name type="scientific">Litoribrevibacter euphylliae</name>
    <dbReference type="NCBI Taxonomy" id="1834034"/>
    <lineage>
        <taxon>Bacteria</taxon>
        <taxon>Pseudomonadati</taxon>
        <taxon>Pseudomonadota</taxon>
        <taxon>Gammaproteobacteria</taxon>
        <taxon>Oceanospirillales</taxon>
        <taxon>Oceanospirillaceae</taxon>
        <taxon>Litoribrevibacter</taxon>
    </lineage>
</organism>
<dbReference type="InterPro" id="IPR008778">
    <property type="entry name" value="Pirin_C_dom"/>
</dbReference>
<protein>
    <submittedName>
        <fullName evidence="5">Pirin family protein</fullName>
    </submittedName>
</protein>
<dbReference type="PIRSF" id="PIRSF006232">
    <property type="entry name" value="Pirin"/>
    <property type="match status" value="1"/>
</dbReference>
<dbReference type="EMBL" id="JBHRSZ010000002">
    <property type="protein sequence ID" value="MFC3150699.1"/>
    <property type="molecule type" value="Genomic_DNA"/>
</dbReference>
<dbReference type="PANTHER" id="PTHR13903">
    <property type="entry name" value="PIRIN-RELATED"/>
    <property type="match status" value="1"/>
</dbReference>